<protein>
    <submittedName>
        <fullName evidence="1">Uncharacterized protein</fullName>
    </submittedName>
</protein>
<dbReference type="AlphaFoldDB" id="A0A2T0GSG7"/>
<evidence type="ECO:0000313" key="1">
    <source>
        <dbReference type="EMBL" id="PRW62044.1"/>
    </source>
</evidence>
<dbReference type="InParanoid" id="A0A2T0GSG7"/>
<evidence type="ECO:0000313" key="2">
    <source>
        <dbReference type="Proteomes" id="UP000239352"/>
    </source>
</evidence>
<gene>
    <name evidence="1" type="ORF">CEP50_17535</name>
</gene>
<dbReference type="EMBL" id="PVSR01000044">
    <property type="protein sequence ID" value="PRW62044.1"/>
    <property type="molecule type" value="Genomic_DNA"/>
</dbReference>
<dbReference type="InterPro" id="IPR049906">
    <property type="entry name" value="LxmA-like_leader"/>
</dbReference>
<proteinExistence type="predicted"/>
<dbReference type="RefSeq" id="WP_106115030.1">
    <property type="nucleotide sequence ID" value="NZ_PVSR01000044.1"/>
</dbReference>
<keyword evidence="2" id="KW-1185">Reference proteome</keyword>
<dbReference type="Proteomes" id="UP000239352">
    <property type="component" value="Unassembled WGS sequence"/>
</dbReference>
<name>A0A2T0GSG7_ACTMO</name>
<accession>A0A2T0GSG7</accession>
<reference evidence="1 2" key="1">
    <citation type="submission" date="2018-03" db="EMBL/GenBank/DDBJ databases">
        <title>Actinopolyspora mortivallis from Sahara, screening for active biomolecules.</title>
        <authorList>
            <person name="Selama O."/>
            <person name="Wellington E.M.H."/>
            <person name="Hacene H."/>
        </authorList>
    </citation>
    <scope>NUCLEOTIDE SEQUENCE [LARGE SCALE GENOMIC DNA]</scope>
    <source>
        <strain evidence="1 2">M5A</strain>
    </source>
</reference>
<organism evidence="1 2">
    <name type="scientific">Actinopolyspora mortivallis</name>
    <dbReference type="NCBI Taxonomy" id="33906"/>
    <lineage>
        <taxon>Bacteria</taxon>
        <taxon>Bacillati</taxon>
        <taxon>Actinomycetota</taxon>
        <taxon>Actinomycetes</taxon>
        <taxon>Actinopolysporales</taxon>
        <taxon>Actinopolysporaceae</taxon>
        <taxon>Actinopolyspora</taxon>
    </lineage>
</organism>
<sequence length="69" mass="6712">MEKSAAIMELVSNYNTYADAGELNVTTASDAPATSPACAVSAAASAASSWYCVSAASGASVSATAEANC</sequence>
<comment type="caution">
    <text evidence="1">The sequence shown here is derived from an EMBL/GenBank/DDBJ whole genome shotgun (WGS) entry which is preliminary data.</text>
</comment>
<dbReference type="NCBIfam" id="NF038146">
    <property type="entry name" value="LxmA_leader"/>
    <property type="match status" value="1"/>
</dbReference>